<dbReference type="FunCoup" id="A0A672YW55">
    <property type="interactions" value="562"/>
</dbReference>
<evidence type="ECO:0000313" key="10">
    <source>
        <dbReference type="Ensembl" id="ENSSORP00005008921.1"/>
    </source>
</evidence>
<dbReference type="InterPro" id="IPR003006">
    <property type="entry name" value="Ig/MHC_CS"/>
</dbReference>
<sequence length="117" mass="13252">MRGFVVVFLLGVLYFEGSVSKESDPKVQVYSRKPGEYGKENILICHVNGFHPPEIGIELIKGGEVIPGSVQSDLAFEESWFYHLTKHVPFTPTKGEEYACRVTHLGKTKTYIWESDM</sequence>
<dbReference type="InParanoid" id="A0A672YW55"/>
<dbReference type="Proteomes" id="UP000472271">
    <property type="component" value="Chromosome 12"/>
</dbReference>
<accession>A0A672YW55</accession>
<reference evidence="10" key="3">
    <citation type="submission" date="2025-09" db="UniProtKB">
        <authorList>
            <consortium name="Ensembl"/>
        </authorList>
    </citation>
    <scope>IDENTIFICATION</scope>
</reference>
<evidence type="ECO:0000256" key="7">
    <source>
        <dbReference type="ARBA" id="ARBA00023319"/>
    </source>
</evidence>
<comment type="subcellular location">
    <subcellularLocation>
        <location evidence="1">Secreted</location>
    </subcellularLocation>
</comment>
<dbReference type="GO" id="GO:0002474">
    <property type="term" value="P:antigen processing and presentation of peptide antigen via MHC class I"/>
    <property type="evidence" value="ECO:0007669"/>
    <property type="project" value="UniProtKB-KW"/>
</dbReference>
<feature type="signal peptide" evidence="8">
    <location>
        <begin position="1"/>
        <end position="20"/>
    </location>
</feature>
<evidence type="ECO:0000256" key="6">
    <source>
        <dbReference type="ARBA" id="ARBA00022859"/>
    </source>
</evidence>
<dbReference type="SMART" id="SM00407">
    <property type="entry name" value="IGc1"/>
    <property type="match status" value="1"/>
</dbReference>
<dbReference type="GO" id="GO:0042612">
    <property type="term" value="C:MHC class I protein complex"/>
    <property type="evidence" value="ECO:0007669"/>
    <property type="project" value="UniProtKB-KW"/>
</dbReference>
<dbReference type="InterPro" id="IPR007110">
    <property type="entry name" value="Ig-like_dom"/>
</dbReference>
<dbReference type="GO" id="GO:0010038">
    <property type="term" value="P:response to metal ion"/>
    <property type="evidence" value="ECO:0007669"/>
    <property type="project" value="UniProtKB-ARBA"/>
</dbReference>
<dbReference type="InterPro" id="IPR050160">
    <property type="entry name" value="MHC/Immunoglobulin"/>
</dbReference>
<keyword evidence="4" id="KW-0490">MHC I</keyword>
<protein>
    <recommendedName>
        <fullName evidence="3">Beta-2-microglobulin</fullName>
    </recommendedName>
</protein>
<keyword evidence="8" id="KW-0732">Signal</keyword>
<dbReference type="InterPro" id="IPR013783">
    <property type="entry name" value="Ig-like_fold"/>
</dbReference>
<dbReference type="Ensembl" id="ENSSORT00005009223.1">
    <property type="protein sequence ID" value="ENSSORP00005008921.1"/>
    <property type="gene ID" value="ENSSORG00005004919.1"/>
</dbReference>
<organism evidence="10 11">
    <name type="scientific">Sphaeramia orbicularis</name>
    <name type="common">orbiculate cardinalfish</name>
    <dbReference type="NCBI Taxonomy" id="375764"/>
    <lineage>
        <taxon>Eukaryota</taxon>
        <taxon>Metazoa</taxon>
        <taxon>Chordata</taxon>
        <taxon>Craniata</taxon>
        <taxon>Vertebrata</taxon>
        <taxon>Euteleostomi</taxon>
        <taxon>Actinopterygii</taxon>
        <taxon>Neopterygii</taxon>
        <taxon>Teleostei</taxon>
        <taxon>Neoteleostei</taxon>
        <taxon>Acanthomorphata</taxon>
        <taxon>Gobiaria</taxon>
        <taxon>Kurtiformes</taxon>
        <taxon>Apogonoidei</taxon>
        <taxon>Apogonidae</taxon>
        <taxon>Apogoninae</taxon>
        <taxon>Sphaeramia</taxon>
    </lineage>
</organism>
<gene>
    <name evidence="10" type="primary">LOC115430460</name>
</gene>
<dbReference type="GO" id="GO:0005576">
    <property type="term" value="C:extracellular region"/>
    <property type="evidence" value="ECO:0007669"/>
    <property type="project" value="UniProtKB-SubCell"/>
</dbReference>
<dbReference type="InterPro" id="IPR003597">
    <property type="entry name" value="Ig_C1-set"/>
</dbReference>
<evidence type="ECO:0000256" key="1">
    <source>
        <dbReference type="ARBA" id="ARBA00004613"/>
    </source>
</evidence>
<evidence type="ECO:0000256" key="4">
    <source>
        <dbReference type="ARBA" id="ARBA00022451"/>
    </source>
</evidence>
<evidence type="ECO:0000259" key="9">
    <source>
        <dbReference type="PROSITE" id="PS50835"/>
    </source>
</evidence>
<keyword evidence="11" id="KW-1185">Reference proteome</keyword>
<dbReference type="PROSITE" id="PS00290">
    <property type="entry name" value="IG_MHC"/>
    <property type="match status" value="1"/>
</dbReference>
<name>A0A672YW55_9TELE</name>
<dbReference type="SUPFAM" id="SSF48726">
    <property type="entry name" value="Immunoglobulin"/>
    <property type="match status" value="1"/>
</dbReference>
<dbReference type="PROSITE" id="PS50835">
    <property type="entry name" value="IG_LIKE"/>
    <property type="match status" value="1"/>
</dbReference>
<proteinExistence type="inferred from homology"/>
<keyword evidence="6" id="KW-0391">Immunity</keyword>
<feature type="domain" description="Ig-like" evidence="9">
    <location>
        <begin position="25"/>
        <end position="117"/>
    </location>
</feature>
<dbReference type="RefSeq" id="XP_030006341.1">
    <property type="nucleotide sequence ID" value="XM_030150481.1"/>
</dbReference>
<evidence type="ECO:0000256" key="5">
    <source>
        <dbReference type="ARBA" id="ARBA00022525"/>
    </source>
</evidence>
<evidence type="ECO:0000256" key="3">
    <source>
        <dbReference type="ARBA" id="ARBA00018767"/>
    </source>
</evidence>
<evidence type="ECO:0000256" key="2">
    <source>
        <dbReference type="ARBA" id="ARBA00009564"/>
    </source>
</evidence>
<keyword evidence="7" id="KW-0393">Immunoglobulin domain</keyword>
<dbReference type="Gene3D" id="2.60.40.10">
    <property type="entry name" value="Immunoglobulins"/>
    <property type="match status" value="1"/>
</dbReference>
<keyword evidence="5" id="KW-0964">Secreted</keyword>
<reference evidence="10" key="1">
    <citation type="submission" date="2019-06" db="EMBL/GenBank/DDBJ databases">
        <authorList>
            <consortium name="Wellcome Sanger Institute Data Sharing"/>
        </authorList>
    </citation>
    <scope>NUCLEOTIDE SEQUENCE [LARGE SCALE GENOMIC DNA]</scope>
</reference>
<reference evidence="10" key="2">
    <citation type="submission" date="2025-08" db="UniProtKB">
        <authorList>
            <consortium name="Ensembl"/>
        </authorList>
    </citation>
    <scope>IDENTIFICATION</scope>
</reference>
<dbReference type="OrthoDB" id="9949628at2759"/>
<dbReference type="InterPro" id="IPR036179">
    <property type="entry name" value="Ig-like_dom_sf"/>
</dbReference>
<dbReference type="PANTHER" id="PTHR19944:SF62">
    <property type="entry name" value="BETA-2-MICROGLOBULIN"/>
    <property type="match status" value="1"/>
</dbReference>
<dbReference type="AlphaFoldDB" id="A0A672YW55"/>
<comment type="similarity">
    <text evidence="2">Belongs to the beta-2-microglobulin family.</text>
</comment>
<dbReference type="FunFam" id="2.60.40.10:FF:001005">
    <property type="entry name" value="Beta-2-microglobulin"/>
    <property type="match status" value="1"/>
</dbReference>
<feature type="chain" id="PRO_5025666223" description="Beta-2-microglobulin" evidence="8">
    <location>
        <begin position="21"/>
        <end position="117"/>
    </location>
</feature>
<dbReference type="Pfam" id="PF07654">
    <property type="entry name" value="C1-set"/>
    <property type="match status" value="1"/>
</dbReference>
<evidence type="ECO:0000256" key="8">
    <source>
        <dbReference type="SAM" id="SignalP"/>
    </source>
</evidence>
<dbReference type="GeneID" id="115430460"/>
<dbReference type="PANTHER" id="PTHR19944">
    <property type="entry name" value="MHC CLASS II-RELATED"/>
    <property type="match status" value="1"/>
</dbReference>
<evidence type="ECO:0000313" key="11">
    <source>
        <dbReference type="Proteomes" id="UP000472271"/>
    </source>
</evidence>